<name>A0A0P1H9J0_9RHOB</name>
<dbReference type="AlphaFoldDB" id="A0A0P1H9J0"/>
<keyword evidence="1" id="KW-1133">Transmembrane helix</keyword>
<evidence type="ECO:0000256" key="1">
    <source>
        <dbReference type="SAM" id="Phobius"/>
    </source>
</evidence>
<accession>A0A0P1H9J0</accession>
<dbReference type="RefSeq" id="WP_058286024.1">
    <property type="nucleotide sequence ID" value="NZ_CYSR01000021.1"/>
</dbReference>
<proteinExistence type="predicted"/>
<sequence>MDLAFLDLEVSDDIWIPMLAAIIGGVLAMLGSLLATWVQNQSARKARSEDREFAGAESAYAVFHKLLDGHNSAANLERQINEMFDIANRKGHADMEPWAKVRALVGAPYDLENVAPKETAFLIRAQKADLLNEVHLIQRRLATTLVAADQYNELRKEMDTFLLENLSEGKLGEGTQLSAAFETDKKTRIEMREAQLNSLLGQIMENLKEDIPRAWDIIQEFRAAASEQYGEKFPPFKIERVL</sequence>
<dbReference type="EMBL" id="CYSR01000021">
    <property type="protein sequence ID" value="CUH99920.1"/>
    <property type="molecule type" value="Genomic_DNA"/>
</dbReference>
<dbReference type="STRING" id="1396826.PHA8399_02046"/>
<keyword evidence="1" id="KW-0812">Transmembrane</keyword>
<dbReference type="Proteomes" id="UP000051326">
    <property type="component" value="Unassembled WGS sequence"/>
</dbReference>
<evidence type="ECO:0000313" key="2">
    <source>
        <dbReference type="EMBL" id="CUH99920.1"/>
    </source>
</evidence>
<feature type="transmembrane region" description="Helical" evidence="1">
    <location>
        <begin position="14"/>
        <end position="38"/>
    </location>
</feature>
<reference evidence="2 3" key="1">
    <citation type="submission" date="2015-09" db="EMBL/GenBank/DDBJ databases">
        <authorList>
            <consortium name="Swine Surveillance"/>
        </authorList>
    </citation>
    <scope>NUCLEOTIDE SEQUENCE [LARGE SCALE GENOMIC DNA]</scope>
    <source>
        <strain evidence="2 3">CECT 8399</strain>
    </source>
</reference>
<organism evidence="2 3">
    <name type="scientific">Leisingera aquaemixtae</name>
    <dbReference type="NCBI Taxonomy" id="1396826"/>
    <lineage>
        <taxon>Bacteria</taxon>
        <taxon>Pseudomonadati</taxon>
        <taxon>Pseudomonadota</taxon>
        <taxon>Alphaproteobacteria</taxon>
        <taxon>Rhodobacterales</taxon>
        <taxon>Roseobacteraceae</taxon>
        <taxon>Leisingera</taxon>
    </lineage>
</organism>
<protein>
    <submittedName>
        <fullName evidence="2">Uncharacterized protein</fullName>
    </submittedName>
</protein>
<evidence type="ECO:0000313" key="3">
    <source>
        <dbReference type="Proteomes" id="UP000051326"/>
    </source>
</evidence>
<keyword evidence="1" id="KW-0472">Membrane</keyword>
<gene>
    <name evidence="2" type="ORF">PHA8399_02046</name>
</gene>